<keyword evidence="3" id="KW-0574">Periplasm</keyword>
<dbReference type="InterPro" id="IPR008929">
    <property type="entry name" value="Chondroitin_lyas"/>
</dbReference>
<keyword evidence="2" id="KW-0732">Signal</keyword>
<protein>
    <recommendedName>
        <fullName evidence="5">Heparinase II/III-like C-terminal domain-containing protein</fullName>
    </recommendedName>
</protein>
<evidence type="ECO:0000256" key="4">
    <source>
        <dbReference type="ARBA" id="ARBA00023239"/>
    </source>
</evidence>
<dbReference type="Proteomes" id="UP000309676">
    <property type="component" value="Unassembled WGS sequence"/>
</dbReference>
<dbReference type="Gene3D" id="1.50.10.100">
    <property type="entry name" value="Chondroitin AC/alginate lyase"/>
    <property type="match status" value="1"/>
</dbReference>
<evidence type="ECO:0000256" key="2">
    <source>
        <dbReference type="ARBA" id="ARBA00022729"/>
    </source>
</evidence>
<evidence type="ECO:0000259" key="5">
    <source>
        <dbReference type="Pfam" id="PF07940"/>
    </source>
</evidence>
<dbReference type="PANTHER" id="PTHR39210">
    <property type="entry name" value="HEPARIN-SULFATE LYASE"/>
    <property type="match status" value="1"/>
</dbReference>
<dbReference type="Gene3D" id="2.70.98.70">
    <property type="match status" value="1"/>
</dbReference>
<dbReference type="EMBL" id="VCIW01000004">
    <property type="protein sequence ID" value="TLS52787.1"/>
    <property type="molecule type" value="Genomic_DNA"/>
</dbReference>
<keyword evidence="4" id="KW-0456">Lyase</keyword>
<dbReference type="Pfam" id="PF07940">
    <property type="entry name" value="Hepar_II_III_C"/>
    <property type="match status" value="1"/>
</dbReference>
<dbReference type="AlphaFoldDB" id="A0A5R9G8P9"/>
<organism evidence="6 7">
    <name type="scientific">Paenibacillus antri</name>
    <dbReference type="NCBI Taxonomy" id="2582848"/>
    <lineage>
        <taxon>Bacteria</taxon>
        <taxon>Bacillati</taxon>
        <taxon>Bacillota</taxon>
        <taxon>Bacilli</taxon>
        <taxon>Bacillales</taxon>
        <taxon>Paenibacillaceae</taxon>
        <taxon>Paenibacillus</taxon>
    </lineage>
</organism>
<comment type="caution">
    <text evidence="6">The sequence shown here is derived from an EMBL/GenBank/DDBJ whole genome shotgun (WGS) entry which is preliminary data.</text>
</comment>
<evidence type="ECO:0000313" key="7">
    <source>
        <dbReference type="Proteomes" id="UP000309676"/>
    </source>
</evidence>
<reference evidence="6 7" key="1">
    <citation type="submission" date="2019-05" db="EMBL/GenBank/DDBJ databases">
        <authorList>
            <person name="Narsing Rao M.P."/>
            <person name="Li W.J."/>
        </authorList>
    </citation>
    <scope>NUCLEOTIDE SEQUENCE [LARGE SCALE GENOMIC DNA]</scope>
    <source>
        <strain evidence="6 7">SYSU_K30003</strain>
    </source>
</reference>
<sequence length="748" mass="84490">MRTLFYDTSALAEIHGKLESLPAVREGWERFAARMRTIDEEAIATYERTLETLRERARELGGNKRFTLGNFVRELSREAHRLAFYFRMTSEPRAADGARRLLLSICGEDAWLYQVGGGRNSDLWTADIGVNASLAFDAIRSVLSGEERESISGCLREKAFLPLYDDWLHPIKRIHALDTMGHNWWSVCAAGAGVVLLALEEDRPENDAYLHAVVEGLKEWFAYPGNVLQNKKGNFGAGGDYIETMSYLDYALSNVVVFESFYRRRTGDDGLLRSQPALEGVPDAYIATVYRAEDGMKTLGFGDVGDREGCTFVWLRLGELLRRGEMIAFFHAFKTAPEGPLELLYYPSALPPQPFPAGDRTAVLEHSGYAVLRSEREGRETVFAIKTGESWNHNHLDVGTFQLISGGKEFIVDSGYCVYSKPLYNGYYRQSRAHNVVLLDGEGQPPEMIEFGTKFEGSIPVALEAPGYRYVLADCTGPYMHLYHRFYRHVIYADRFFVMVDDLHANRDGAFEWLLHYDGTTSRDGDTFRISNGGETLELRQLYPERKTYATEQGYLGSFHRSSGKEDEFPEAEYLSVRASAADRRIKFINLFVLPGEDGARFDVEKFGDERVHAFRVREPEGGATSFYCNTLADGRVMHENSHIAFERIETDAFLATIAVDEAGRLQRVSLHNGSYAKVDGVCLFSSLLKCDATLDYRDGLEVRTFATAAAWCYVRYDGEATADDVRYDPNVGMYKKRVEAGGHRFRL</sequence>
<accession>A0A5R9G8P9</accession>
<comment type="subcellular location">
    <subcellularLocation>
        <location evidence="1">Periplasm</location>
    </subcellularLocation>
</comment>
<evidence type="ECO:0000256" key="3">
    <source>
        <dbReference type="ARBA" id="ARBA00022764"/>
    </source>
</evidence>
<dbReference type="OrthoDB" id="175534at2"/>
<evidence type="ECO:0000313" key="6">
    <source>
        <dbReference type="EMBL" id="TLS52787.1"/>
    </source>
</evidence>
<feature type="domain" description="Heparinase II/III-like C-terminal" evidence="5">
    <location>
        <begin position="361"/>
        <end position="530"/>
    </location>
</feature>
<dbReference type="PANTHER" id="PTHR39210:SF1">
    <property type="entry name" value="HEPARIN-SULFATE LYASE"/>
    <property type="match status" value="1"/>
</dbReference>
<dbReference type="GO" id="GO:0016829">
    <property type="term" value="F:lyase activity"/>
    <property type="evidence" value="ECO:0007669"/>
    <property type="project" value="UniProtKB-KW"/>
</dbReference>
<dbReference type="SUPFAM" id="SSF48230">
    <property type="entry name" value="Chondroitin AC/alginate lyase"/>
    <property type="match status" value="1"/>
</dbReference>
<dbReference type="InterPro" id="IPR012480">
    <property type="entry name" value="Hepar_II_III_C"/>
</dbReference>
<gene>
    <name evidence="6" type="ORF">FE782_09190</name>
</gene>
<name>A0A5R9G8P9_9BACL</name>
<keyword evidence="7" id="KW-1185">Reference proteome</keyword>
<dbReference type="RefSeq" id="WP_138193778.1">
    <property type="nucleotide sequence ID" value="NZ_VCIW01000004.1"/>
</dbReference>
<dbReference type="GO" id="GO:0042597">
    <property type="term" value="C:periplasmic space"/>
    <property type="evidence" value="ECO:0007669"/>
    <property type="project" value="UniProtKB-SubCell"/>
</dbReference>
<proteinExistence type="predicted"/>
<evidence type="ECO:0000256" key="1">
    <source>
        <dbReference type="ARBA" id="ARBA00004418"/>
    </source>
</evidence>